<dbReference type="OrthoDB" id="407410at2759"/>
<reference evidence="1" key="1">
    <citation type="submission" date="2022-01" db="EMBL/GenBank/DDBJ databases">
        <authorList>
            <person name="King R."/>
        </authorList>
    </citation>
    <scope>NUCLEOTIDE SEQUENCE</scope>
</reference>
<protein>
    <submittedName>
        <fullName evidence="1">Uncharacterized protein</fullName>
    </submittedName>
</protein>
<dbReference type="EMBL" id="OU898282">
    <property type="protein sequence ID" value="CAG9837654.1"/>
    <property type="molecule type" value="Genomic_DNA"/>
</dbReference>
<keyword evidence="2" id="KW-1185">Reference proteome</keyword>
<sequence length="185" mass="21688">MTSRVAKMVELALMQRKTDSTITDHQKEMSTSTSEVILSTESISSNVKHAPEGDSRTGWKPAFPVNVTVDELYLYRKKKHNFDWLKDNIQIEEGSFKNLKSEYRRRFKNFYEILKSLNENEKDLLDVEPTKQEVLLNLAGAVERKSEYNESFNRNLLQRPSDTYGIMNEVSDNQTSNRYYIEKEF</sequence>
<dbReference type="Proteomes" id="UP001153709">
    <property type="component" value="Chromosome 7"/>
</dbReference>
<organism evidence="1 2">
    <name type="scientific">Diabrotica balteata</name>
    <name type="common">Banded cucumber beetle</name>
    <dbReference type="NCBI Taxonomy" id="107213"/>
    <lineage>
        <taxon>Eukaryota</taxon>
        <taxon>Metazoa</taxon>
        <taxon>Ecdysozoa</taxon>
        <taxon>Arthropoda</taxon>
        <taxon>Hexapoda</taxon>
        <taxon>Insecta</taxon>
        <taxon>Pterygota</taxon>
        <taxon>Neoptera</taxon>
        <taxon>Endopterygota</taxon>
        <taxon>Coleoptera</taxon>
        <taxon>Polyphaga</taxon>
        <taxon>Cucujiformia</taxon>
        <taxon>Chrysomeloidea</taxon>
        <taxon>Chrysomelidae</taxon>
        <taxon>Galerucinae</taxon>
        <taxon>Diabroticina</taxon>
        <taxon>Diabroticites</taxon>
        <taxon>Diabrotica</taxon>
    </lineage>
</organism>
<proteinExistence type="predicted"/>
<evidence type="ECO:0000313" key="1">
    <source>
        <dbReference type="EMBL" id="CAG9837654.1"/>
    </source>
</evidence>
<accession>A0A9N9T7W3</accession>
<dbReference type="AlphaFoldDB" id="A0A9N9T7W3"/>
<gene>
    <name evidence="1" type="ORF">DIABBA_LOCUS10620</name>
</gene>
<evidence type="ECO:0000313" key="2">
    <source>
        <dbReference type="Proteomes" id="UP001153709"/>
    </source>
</evidence>
<name>A0A9N9T7W3_DIABA</name>